<organism evidence="1 2">
    <name type="scientific">Sphaerisporangium rubeum</name>
    <dbReference type="NCBI Taxonomy" id="321317"/>
    <lineage>
        <taxon>Bacteria</taxon>
        <taxon>Bacillati</taxon>
        <taxon>Actinomycetota</taxon>
        <taxon>Actinomycetes</taxon>
        <taxon>Streptosporangiales</taxon>
        <taxon>Streptosporangiaceae</taxon>
        <taxon>Sphaerisporangium</taxon>
    </lineage>
</organism>
<sequence>MVVTPRALEQSTVAYYGALLSGLNSKLEAYGIVSRVVRVIRLRLLFNDYSAPDYLPPVLEVRGADRRLRASVTVVRGAKEPAYSVRPTDGERYYLFPVSEGAAAVAFVVGRARDWQLTR</sequence>
<keyword evidence="2" id="KW-1185">Reference proteome</keyword>
<proteinExistence type="predicted"/>
<gene>
    <name evidence="1" type="ORF">BJ992_001101</name>
</gene>
<evidence type="ECO:0000313" key="1">
    <source>
        <dbReference type="EMBL" id="MBB6471670.1"/>
    </source>
</evidence>
<dbReference type="EMBL" id="JACHIU010000001">
    <property type="protein sequence ID" value="MBB6471670.1"/>
    <property type="molecule type" value="Genomic_DNA"/>
</dbReference>
<dbReference type="Proteomes" id="UP000555564">
    <property type="component" value="Unassembled WGS sequence"/>
</dbReference>
<evidence type="ECO:0000313" key="2">
    <source>
        <dbReference type="Proteomes" id="UP000555564"/>
    </source>
</evidence>
<dbReference type="RefSeq" id="WP_184978842.1">
    <property type="nucleotide sequence ID" value="NZ_BAAALO010000031.1"/>
</dbReference>
<dbReference type="AlphaFoldDB" id="A0A7X0IAV0"/>
<name>A0A7X0IAV0_9ACTN</name>
<accession>A0A7X0IAV0</accession>
<comment type="caution">
    <text evidence="1">The sequence shown here is derived from an EMBL/GenBank/DDBJ whole genome shotgun (WGS) entry which is preliminary data.</text>
</comment>
<protein>
    <submittedName>
        <fullName evidence="1">Uncharacterized protein</fullName>
    </submittedName>
</protein>
<reference evidence="1 2" key="1">
    <citation type="submission" date="2020-08" db="EMBL/GenBank/DDBJ databases">
        <title>Sequencing the genomes of 1000 actinobacteria strains.</title>
        <authorList>
            <person name="Klenk H.-P."/>
        </authorList>
    </citation>
    <scope>NUCLEOTIDE SEQUENCE [LARGE SCALE GENOMIC DNA]</scope>
    <source>
        <strain evidence="1 2">DSM 44936</strain>
    </source>
</reference>